<gene>
    <name evidence="1" type="ORF">MNBD_GAMMA07-2227</name>
</gene>
<protein>
    <submittedName>
        <fullName evidence="1">Uncharacterized protein</fullName>
    </submittedName>
</protein>
<proteinExistence type="predicted"/>
<organism evidence="1">
    <name type="scientific">hydrothermal vent metagenome</name>
    <dbReference type="NCBI Taxonomy" id="652676"/>
    <lineage>
        <taxon>unclassified sequences</taxon>
        <taxon>metagenomes</taxon>
        <taxon>ecological metagenomes</taxon>
    </lineage>
</organism>
<name>A0A3B0WKA8_9ZZZZ</name>
<sequence length="231" mass="26692">MNIMSTKLNPKNNLSDEWVYNQIESLKRECPFHPKENFILDPKAFDKVGDYKDKVYYLIKLFQLPYENIDIYLHGNLKHGKPVAGMAVYPDLYNTKYVNDDEEMLSTEGGKTVTWSGGTENPVIIIKSHETLEPIKSKATIYLNQDYSQYNYFMSATIAHEVAHLYLYYHKVHTLGTSNNMAIEYQTDLATFIMGLGKIMLRSAKINDCGYLSYKQMQLAQKLVMEAVNFH</sequence>
<dbReference type="EMBL" id="UOFF01000107">
    <property type="protein sequence ID" value="VAW55741.1"/>
    <property type="molecule type" value="Genomic_DNA"/>
</dbReference>
<accession>A0A3B0WKA8</accession>
<dbReference type="AlphaFoldDB" id="A0A3B0WKA8"/>
<evidence type="ECO:0000313" key="1">
    <source>
        <dbReference type="EMBL" id="VAW55741.1"/>
    </source>
</evidence>
<reference evidence="1" key="1">
    <citation type="submission" date="2018-06" db="EMBL/GenBank/DDBJ databases">
        <authorList>
            <person name="Zhirakovskaya E."/>
        </authorList>
    </citation>
    <scope>NUCLEOTIDE SEQUENCE</scope>
</reference>